<keyword evidence="8" id="KW-0946">Virion</keyword>
<dbReference type="GO" id="GO:0043657">
    <property type="term" value="C:host cell"/>
    <property type="evidence" value="ECO:0007669"/>
    <property type="project" value="GOC"/>
</dbReference>
<keyword evidence="6" id="KW-1048">Host nucleus</keyword>
<feature type="domain" description="Adenovirus Pll hexon N-terminal" evidence="16">
    <location>
        <begin position="1"/>
        <end position="72"/>
    </location>
</feature>
<evidence type="ECO:0000256" key="5">
    <source>
        <dbReference type="ARBA" id="ARBA00022561"/>
    </source>
</evidence>
<evidence type="ECO:0000256" key="4">
    <source>
        <dbReference type="ARBA" id="ARBA00019716"/>
    </source>
</evidence>
<keyword evidence="10" id="KW-1177">Microtubular inwards viral transport</keyword>
<evidence type="ECO:0000256" key="14">
    <source>
        <dbReference type="ARBA" id="ARBA00024662"/>
    </source>
</evidence>
<evidence type="ECO:0000256" key="10">
    <source>
        <dbReference type="ARBA" id="ARBA00022952"/>
    </source>
</evidence>
<feature type="non-terminal residue" evidence="17">
    <location>
        <position position="1"/>
    </location>
</feature>
<feature type="non-terminal residue" evidence="17">
    <location>
        <position position="77"/>
    </location>
</feature>
<evidence type="ECO:0000256" key="13">
    <source>
        <dbReference type="ARBA" id="ARBA00023296"/>
    </source>
</evidence>
<name>S4URF1_ADE41</name>
<proteinExistence type="inferred from homology"/>
<comment type="function">
    <text evidence="14">Major capsid protein that self-associates to form 240 hexon trimers, each in the shape of a hexagon, building most of the pseudo T=25 capsid. Assembled into trimeric units with the help of the chaperone shutoff protein. Transported by pre-protein VI to the nucleus where it associates with other structural proteins to form an empty capsid. Might be involved, through its interaction with host dyneins, in the intracellular microtubule-dependent transport of incoming viral capsid to the nucleus.</text>
</comment>
<evidence type="ECO:0000256" key="3">
    <source>
        <dbReference type="ARBA" id="ARBA00008659"/>
    </source>
</evidence>
<keyword evidence="13" id="KW-1160">Virus entry into host cell</keyword>
<keyword evidence="5" id="KW-0167">Capsid protein</keyword>
<dbReference type="GO" id="GO:0075521">
    <property type="term" value="P:microtubule-dependent intracellular transport of viral material towards nucleus"/>
    <property type="evidence" value="ECO:0007669"/>
    <property type="project" value="UniProtKB-KW"/>
</dbReference>
<dbReference type="GO" id="GO:0039623">
    <property type="term" value="C:T=25 icosahedral viral capsid"/>
    <property type="evidence" value="ECO:0007669"/>
    <property type="project" value="UniProtKB-KW"/>
</dbReference>
<reference evidence="17" key="1">
    <citation type="submission" date="2012-07" db="EMBL/GenBank/DDBJ databases">
        <title>Adenovirus Infection in Hospitalized Children with Acute Diarrhea in Beijing, China, 2010-2011.</title>
        <authorList>
            <person name="Liu L."/>
        </authorList>
    </citation>
    <scope>NUCLEOTIDE SEQUENCE</scope>
    <source>
        <strain evidence="17">CR6980</strain>
    </source>
</reference>
<evidence type="ECO:0000256" key="11">
    <source>
        <dbReference type="ARBA" id="ARBA00023120"/>
    </source>
</evidence>
<evidence type="ECO:0000256" key="1">
    <source>
        <dbReference type="ARBA" id="ARBA00004147"/>
    </source>
</evidence>
<protein>
    <recommendedName>
        <fullName evidence="4">Hexon protein</fullName>
    </recommendedName>
    <alternativeName>
        <fullName evidence="15">Protein II</fullName>
    </alternativeName>
</protein>
<evidence type="ECO:0000256" key="15">
    <source>
        <dbReference type="ARBA" id="ARBA00032254"/>
    </source>
</evidence>
<accession>S4URF1</accession>
<evidence type="ECO:0000259" key="16">
    <source>
        <dbReference type="Pfam" id="PF01065"/>
    </source>
</evidence>
<comment type="subcellular location">
    <subcellularLocation>
        <location evidence="1">Host nucleus</location>
    </subcellularLocation>
    <subcellularLocation>
        <location evidence="2">Virion</location>
    </subcellularLocation>
</comment>
<evidence type="ECO:0000256" key="2">
    <source>
        <dbReference type="ARBA" id="ARBA00004328"/>
    </source>
</evidence>
<keyword evidence="9" id="KW-0426">Late protein</keyword>
<dbReference type="SUPFAM" id="SSF49749">
    <property type="entry name" value="Group II dsDNA viruses VP"/>
    <property type="match status" value="1"/>
</dbReference>
<evidence type="ECO:0000256" key="12">
    <source>
        <dbReference type="ARBA" id="ARBA00023275"/>
    </source>
</evidence>
<keyword evidence="7" id="KW-0945">Host-virus interaction</keyword>
<dbReference type="GO" id="GO:0042025">
    <property type="term" value="C:host cell nucleus"/>
    <property type="evidence" value="ECO:0007669"/>
    <property type="project" value="UniProtKB-SubCell"/>
</dbReference>
<organism evidence="17">
    <name type="scientific">Human adenovirus F serotype 41</name>
    <name type="common">HAdV-41</name>
    <name type="synonym">Human adenovirus 41</name>
    <dbReference type="NCBI Taxonomy" id="10524"/>
    <lineage>
        <taxon>Viruses</taxon>
        <taxon>Varidnaviria</taxon>
        <taxon>Bamfordvirae</taxon>
        <taxon>Preplasmiviricota</taxon>
        <taxon>Polisuviricotina</taxon>
        <taxon>Pharingeaviricetes</taxon>
        <taxon>Rowavirales</taxon>
        <taxon>Adenoviridae</taxon>
        <taxon>Mastadenovirus</taxon>
        <taxon>Mastadenovirus faecale</taxon>
        <taxon>Human mastadenovirus F</taxon>
    </lineage>
</organism>
<keyword evidence="11" id="KW-1176">Cytoplasmic inwards viral transport</keyword>
<dbReference type="EMBL" id="JX412893">
    <property type="protein sequence ID" value="AGL46731.1"/>
    <property type="molecule type" value="Genomic_DNA"/>
</dbReference>
<evidence type="ECO:0000256" key="8">
    <source>
        <dbReference type="ARBA" id="ARBA00022844"/>
    </source>
</evidence>
<dbReference type="InterPro" id="IPR016112">
    <property type="entry name" value="VP_dsDNA_II"/>
</dbReference>
<dbReference type="Pfam" id="PF01065">
    <property type="entry name" value="Adeno_hexon"/>
    <property type="match status" value="1"/>
</dbReference>
<evidence type="ECO:0000256" key="7">
    <source>
        <dbReference type="ARBA" id="ARBA00022581"/>
    </source>
</evidence>
<dbReference type="InterPro" id="IPR016107">
    <property type="entry name" value="Adenovirus_Pll_hexon_N"/>
</dbReference>
<evidence type="ECO:0000256" key="9">
    <source>
        <dbReference type="ARBA" id="ARBA00022921"/>
    </source>
</evidence>
<evidence type="ECO:0000256" key="6">
    <source>
        <dbReference type="ARBA" id="ARBA00022562"/>
    </source>
</evidence>
<organismHost>
    <name type="scientific">Homo sapiens</name>
    <name type="common">Human</name>
    <dbReference type="NCBI Taxonomy" id="9606"/>
</organismHost>
<dbReference type="GO" id="GO:0046718">
    <property type="term" value="P:symbiont entry into host cell"/>
    <property type="evidence" value="ECO:0007669"/>
    <property type="project" value="UniProtKB-KW"/>
</dbReference>
<sequence>PQRFYMHIAGPDALEYLNPGLVQIARAHDNYFSLGNKFRNPPVGSPPEVTPDRSQGVKVGFGPVGREDTCFFSKCGF</sequence>
<comment type="similarity">
    <text evidence="3">Belongs to the adenoviridae hexon protein family.</text>
</comment>
<keyword evidence="12" id="KW-1148">T=25 icosahedral capsid protein</keyword>
<evidence type="ECO:0000313" key="17">
    <source>
        <dbReference type="EMBL" id="AGL46731.1"/>
    </source>
</evidence>